<evidence type="ECO:0000313" key="4">
    <source>
        <dbReference type="Proteomes" id="UP000332933"/>
    </source>
</evidence>
<dbReference type="EMBL" id="VJMH01000393">
    <property type="protein sequence ID" value="KAF0716521.1"/>
    <property type="molecule type" value="Genomic_DNA"/>
</dbReference>
<dbReference type="EMBL" id="CAADRA010000393">
    <property type="protein sequence ID" value="VFT79992.1"/>
    <property type="molecule type" value="Genomic_DNA"/>
</dbReference>
<reference evidence="3 4" key="1">
    <citation type="submission" date="2019-03" db="EMBL/GenBank/DDBJ databases">
        <authorList>
            <person name="Gaulin E."/>
            <person name="Dumas B."/>
        </authorList>
    </citation>
    <scope>NUCLEOTIDE SEQUENCE [LARGE SCALE GENOMIC DNA]</scope>
    <source>
        <strain evidence="3">CBS 568.67</strain>
    </source>
</reference>
<protein>
    <submittedName>
        <fullName evidence="3">Aste57867_2803 protein</fullName>
    </submittedName>
</protein>
<dbReference type="Pfam" id="PF03452">
    <property type="entry name" value="Anp1"/>
    <property type="match status" value="1"/>
</dbReference>
<accession>A0A485K8B6</accession>
<reference evidence="2" key="2">
    <citation type="submission" date="2019-06" db="EMBL/GenBank/DDBJ databases">
        <title>Genomics analysis of Aphanomyces spp. identifies a new class of oomycete effector associated with host adaptation.</title>
        <authorList>
            <person name="Gaulin E."/>
        </authorList>
    </citation>
    <scope>NUCLEOTIDE SEQUENCE</scope>
    <source>
        <strain evidence="2">CBS 578.67</strain>
    </source>
</reference>
<dbReference type="PANTHER" id="PTHR43083">
    <property type="entry name" value="MANNAN POLYMERASE II"/>
    <property type="match status" value="1"/>
</dbReference>
<dbReference type="OrthoDB" id="204164at2759"/>
<evidence type="ECO:0000313" key="2">
    <source>
        <dbReference type="EMBL" id="KAF0716521.1"/>
    </source>
</evidence>
<gene>
    <name evidence="3" type="primary">Aste57867_2803</name>
    <name evidence="2" type="ORF">As57867_002796</name>
    <name evidence="3" type="ORF">ASTE57867_2803</name>
</gene>
<dbReference type="InterPro" id="IPR052086">
    <property type="entry name" value="Mannan_Polymerase_Subunit"/>
</dbReference>
<proteinExistence type="inferred from homology"/>
<evidence type="ECO:0000256" key="1">
    <source>
        <dbReference type="ARBA" id="ARBA00037964"/>
    </source>
</evidence>
<dbReference type="PANTHER" id="PTHR43083:SF6">
    <property type="entry name" value="MANNAN POLYMERASE COMPLEXES SUBUNIT MNN9"/>
    <property type="match status" value="1"/>
</dbReference>
<dbReference type="AlphaFoldDB" id="A0A485K8B6"/>
<evidence type="ECO:0000313" key="3">
    <source>
        <dbReference type="EMBL" id="VFT79992.1"/>
    </source>
</evidence>
<dbReference type="Proteomes" id="UP000332933">
    <property type="component" value="Unassembled WGS sequence"/>
</dbReference>
<dbReference type="Gene3D" id="3.90.550.10">
    <property type="entry name" value="Spore Coat Polysaccharide Biosynthesis Protein SpsA, Chain A"/>
    <property type="match status" value="1"/>
</dbReference>
<dbReference type="InterPro" id="IPR029044">
    <property type="entry name" value="Nucleotide-diphossugar_trans"/>
</dbReference>
<comment type="similarity">
    <text evidence="1">Belongs to the ANP1/MMN9/VAN1 family.</text>
</comment>
<name>A0A485K8B6_9STRA</name>
<organism evidence="3 4">
    <name type="scientific">Aphanomyces stellatus</name>
    <dbReference type="NCBI Taxonomy" id="120398"/>
    <lineage>
        <taxon>Eukaryota</taxon>
        <taxon>Sar</taxon>
        <taxon>Stramenopiles</taxon>
        <taxon>Oomycota</taxon>
        <taxon>Saprolegniomycetes</taxon>
        <taxon>Saprolegniales</taxon>
        <taxon>Verrucalvaceae</taxon>
        <taxon>Aphanomyces</taxon>
    </lineage>
</organism>
<keyword evidence="4" id="KW-1185">Reference proteome</keyword>
<dbReference type="SUPFAM" id="SSF53448">
    <property type="entry name" value="Nucleotide-diphospho-sugar transferases"/>
    <property type="match status" value="1"/>
</dbReference>
<sequence length="367" mass="41397">MLPRTHPTKPRSLSSASPSSWPWMLPLSCALVLLLLVSLSGNTFLLTRLDATFCASRLGPIEATERTLPLGHNKVALHYRLKNVDVMKNASHAEDSVLVLVVNNNKESWGRNRTVDDYIALIRAFDYPSSKLSLGFLTSSIEEYDLLKSLFHRLLLTSFSQVTITFRDDLALHFESRNARKADAVQRARRSMLARYRNYALAQSLEPWHEHVVWIDSDIVAIPPPLVGKMVAAKKDILQPLCHLVGMTQDYDLNAWQGNRKVPTPAELELIHAGKLLWVPDIGPGGLHMNDMRAQEYHPLDSVGGTMLYVRADVHRQGVLFATHYLIGSEWQHEGYDGIETEGLCYVAGMLGYKCWSMPQDIIYHID</sequence>